<evidence type="ECO:0000313" key="2">
    <source>
        <dbReference type="Proteomes" id="UP000233343"/>
    </source>
</evidence>
<protein>
    <submittedName>
        <fullName evidence="1">Uncharacterized protein</fullName>
    </submittedName>
</protein>
<comment type="caution">
    <text evidence="1">The sequence shown here is derived from an EMBL/GenBank/DDBJ whole genome shotgun (WGS) entry which is preliminary data.</text>
</comment>
<name>A0A2N0Z9I6_9BACI</name>
<keyword evidence="2" id="KW-1185">Reference proteome</keyword>
<organism evidence="1 2">
    <name type="scientific">Cytobacillus horneckiae</name>
    <dbReference type="NCBI Taxonomy" id="549687"/>
    <lineage>
        <taxon>Bacteria</taxon>
        <taxon>Bacillati</taxon>
        <taxon>Bacillota</taxon>
        <taxon>Bacilli</taxon>
        <taxon>Bacillales</taxon>
        <taxon>Bacillaceae</taxon>
        <taxon>Cytobacillus</taxon>
    </lineage>
</organism>
<reference evidence="1 2" key="1">
    <citation type="journal article" date="2010" name="Int. J. Syst. Evol. Microbiol.">
        <title>Bacillus horneckiae sp. nov., isolated from a spacecraft-assembly clean room.</title>
        <authorList>
            <person name="Vaishampayan P."/>
            <person name="Probst A."/>
            <person name="Krishnamurthi S."/>
            <person name="Ghosh S."/>
            <person name="Osman S."/>
            <person name="McDowall A."/>
            <person name="Ruckmani A."/>
            <person name="Mayilraj S."/>
            <person name="Venkateswaran K."/>
        </authorList>
    </citation>
    <scope>NUCLEOTIDE SEQUENCE [LARGE SCALE GENOMIC DNA]</scope>
    <source>
        <strain evidence="2">1PO1SC</strain>
    </source>
</reference>
<dbReference type="RefSeq" id="WP_066192417.1">
    <property type="nucleotide sequence ID" value="NZ_PISD01000076.1"/>
</dbReference>
<dbReference type="Proteomes" id="UP000233343">
    <property type="component" value="Unassembled WGS sequence"/>
</dbReference>
<sequence length="126" mass="14685">MEELVTSLQEVIYNIEQFNKDLLEETDILTQLTQFKHWYYIPANNSFGPSKYIGYKDMNTTKYARGENKTGVDTEKILKQWFIKLPSESKKSQVLMEELSELLGLYGKRIRSNAFIHVLKNGITCP</sequence>
<evidence type="ECO:0000313" key="1">
    <source>
        <dbReference type="EMBL" id="PKG26175.1"/>
    </source>
</evidence>
<proteinExistence type="predicted"/>
<dbReference type="EMBL" id="PISD01000076">
    <property type="protein sequence ID" value="PKG26175.1"/>
    <property type="molecule type" value="Genomic_DNA"/>
</dbReference>
<dbReference type="AlphaFoldDB" id="A0A2N0Z9I6"/>
<accession>A0A2N0Z9I6</accession>
<gene>
    <name evidence="1" type="ORF">CWS20_25520</name>
</gene>